<comment type="similarity">
    <text evidence="1">Belongs to the methyltransferase superfamily.</text>
</comment>
<dbReference type="Gene3D" id="3.40.50.150">
    <property type="entry name" value="Vaccinia Virus protein VP39"/>
    <property type="match status" value="1"/>
</dbReference>
<keyword evidence="6" id="KW-1185">Reference proteome</keyword>
<feature type="domain" description="Methyltransferase type 11" evidence="4">
    <location>
        <begin position="21"/>
        <end position="110"/>
    </location>
</feature>
<proteinExistence type="inferred from homology"/>
<gene>
    <name evidence="5" type="ORF">Aco03nite_009040</name>
</gene>
<dbReference type="EMBL" id="BOMG01000019">
    <property type="protein sequence ID" value="GID52500.1"/>
    <property type="molecule type" value="Genomic_DNA"/>
</dbReference>
<dbReference type="Proteomes" id="UP000612282">
    <property type="component" value="Unassembled WGS sequence"/>
</dbReference>
<evidence type="ECO:0000259" key="4">
    <source>
        <dbReference type="Pfam" id="PF08241"/>
    </source>
</evidence>
<evidence type="ECO:0000313" key="5">
    <source>
        <dbReference type="EMBL" id="GID52500.1"/>
    </source>
</evidence>
<evidence type="ECO:0000313" key="6">
    <source>
        <dbReference type="Proteomes" id="UP000612282"/>
    </source>
</evidence>
<dbReference type="GO" id="GO:0032259">
    <property type="term" value="P:methylation"/>
    <property type="evidence" value="ECO:0007669"/>
    <property type="project" value="UniProtKB-KW"/>
</dbReference>
<name>A0ABQ3X266_9ACTN</name>
<evidence type="ECO:0000256" key="1">
    <source>
        <dbReference type="ARBA" id="ARBA00008361"/>
    </source>
</evidence>
<reference evidence="5 6" key="1">
    <citation type="submission" date="2021-01" db="EMBL/GenBank/DDBJ databases">
        <title>Whole genome shotgun sequence of Actinoplanes couchii NBRC 106145.</title>
        <authorList>
            <person name="Komaki H."/>
            <person name="Tamura T."/>
        </authorList>
    </citation>
    <scope>NUCLEOTIDE SEQUENCE [LARGE SCALE GENOMIC DNA]</scope>
    <source>
        <strain evidence="5 6">NBRC 106145</strain>
    </source>
</reference>
<dbReference type="PANTHER" id="PTHR44942:SF4">
    <property type="entry name" value="METHYLTRANSFERASE TYPE 11 DOMAIN-CONTAINING PROTEIN"/>
    <property type="match status" value="1"/>
</dbReference>
<evidence type="ECO:0000256" key="2">
    <source>
        <dbReference type="ARBA" id="ARBA00022603"/>
    </source>
</evidence>
<dbReference type="RefSeq" id="WP_203793308.1">
    <property type="nucleotide sequence ID" value="NZ_BAAAQE010000097.1"/>
</dbReference>
<sequence>MYGWPGEALDWLLPGDVGRVVEVGAGTGRLTRRLWERGLDVVAVDPSVAMLGELRRAVPGVATHVGDAGAIPLPDGCADVVVAGESWHWADPVRAPAEVARVLRGGGRLALIWNARDDRVDWAARLGEIVGSPDARRQPRLGPPFGPADRATFAWSHPLRSDQLIELVTGRGNIVLLPADERAAVLAQVRQLLATHPALLGRGSYDLPCVTECVTATALTRP</sequence>
<dbReference type="GO" id="GO:0008168">
    <property type="term" value="F:methyltransferase activity"/>
    <property type="evidence" value="ECO:0007669"/>
    <property type="project" value="UniProtKB-KW"/>
</dbReference>
<dbReference type="InterPro" id="IPR051052">
    <property type="entry name" value="Diverse_substrate_MTase"/>
</dbReference>
<dbReference type="InterPro" id="IPR029063">
    <property type="entry name" value="SAM-dependent_MTases_sf"/>
</dbReference>
<dbReference type="PANTHER" id="PTHR44942">
    <property type="entry name" value="METHYLTRANSF_11 DOMAIN-CONTAINING PROTEIN"/>
    <property type="match status" value="1"/>
</dbReference>
<keyword evidence="3" id="KW-0808">Transferase</keyword>
<dbReference type="Pfam" id="PF08241">
    <property type="entry name" value="Methyltransf_11"/>
    <property type="match status" value="1"/>
</dbReference>
<keyword evidence="2 5" id="KW-0489">Methyltransferase</keyword>
<dbReference type="InterPro" id="IPR013216">
    <property type="entry name" value="Methyltransf_11"/>
</dbReference>
<dbReference type="CDD" id="cd02440">
    <property type="entry name" value="AdoMet_MTases"/>
    <property type="match status" value="1"/>
</dbReference>
<comment type="caution">
    <text evidence="5">The sequence shown here is derived from an EMBL/GenBank/DDBJ whole genome shotgun (WGS) entry which is preliminary data.</text>
</comment>
<accession>A0ABQ3X266</accession>
<organism evidence="5 6">
    <name type="scientific">Actinoplanes couchii</name>
    <dbReference type="NCBI Taxonomy" id="403638"/>
    <lineage>
        <taxon>Bacteria</taxon>
        <taxon>Bacillati</taxon>
        <taxon>Actinomycetota</taxon>
        <taxon>Actinomycetes</taxon>
        <taxon>Micromonosporales</taxon>
        <taxon>Micromonosporaceae</taxon>
        <taxon>Actinoplanes</taxon>
    </lineage>
</organism>
<evidence type="ECO:0000256" key="3">
    <source>
        <dbReference type="ARBA" id="ARBA00022679"/>
    </source>
</evidence>
<protein>
    <submittedName>
        <fullName evidence="5">Methyltransferase</fullName>
    </submittedName>
</protein>
<dbReference type="SUPFAM" id="SSF53335">
    <property type="entry name" value="S-adenosyl-L-methionine-dependent methyltransferases"/>
    <property type="match status" value="1"/>
</dbReference>